<dbReference type="Pfam" id="PF01970">
    <property type="entry name" value="TctA"/>
    <property type="match status" value="1"/>
</dbReference>
<keyword evidence="4" id="KW-1185">Reference proteome</keyword>
<feature type="transmembrane region" description="Helical" evidence="1">
    <location>
        <begin position="469"/>
        <end position="488"/>
    </location>
</feature>
<dbReference type="RefSeq" id="WP_008888193.1">
    <property type="nucleotide sequence ID" value="NZ_FNAV01000007.1"/>
</dbReference>
<gene>
    <name evidence="3" type="ORF">SAMN04488105_107173</name>
</gene>
<dbReference type="InterPro" id="IPR002823">
    <property type="entry name" value="DUF112_TM"/>
</dbReference>
<dbReference type="Proteomes" id="UP000198994">
    <property type="component" value="Unassembled WGS sequence"/>
</dbReference>
<organism evidence="3 4">
    <name type="scientific">Salipiger thiooxidans</name>
    <dbReference type="NCBI Taxonomy" id="282683"/>
    <lineage>
        <taxon>Bacteria</taxon>
        <taxon>Pseudomonadati</taxon>
        <taxon>Pseudomonadota</taxon>
        <taxon>Alphaproteobacteria</taxon>
        <taxon>Rhodobacterales</taxon>
        <taxon>Roseobacteraceae</taxon>
        <taxon>Salipiger</taxon>
    </lineage>
</organism>
<dbReference type="PANTHER" id="PTHR35342:SF5">
    <property type="entry name" value="TRICARBOXYLIC TRANSPORT PROTEIN"/>
    <property type="match status" value="1"/>
</dbReference>
<dbReference type="EMBL" id="FNAV01000007">
    <property type="protein sequence ID" value="SDE77067.1"/>
    <property type="molecule type" value="Genomic_DNA"/>
</dbReference>
<keyword evidence="1" id="KW-1133">Transmembrane helix</keyword>
<sequence>MFDLLLEGAPLYFSAASVLLTVLGIIGGLVIGVLPGLGPLMGIVLLLPVAFHLEPIPAMAMLIAVYVGGSAGGSISAILLRIPGTPLAAATLFDGYPLAQKGRSQDAIGLSITASSLGGLVAGIVLIFFSPVLADFALKFAPPEYAAMALLGLLTIAVVSEGSAIKGMLAGGLGLAVATVGTDEFTQAYRYTFGTINLTSGPNLVAVVVGLFALSELFVQVEGGNFRDRPQIQKLRISFRALRLIVNHRWNVVRSALLGTGLGAIPGAGGDVSAFVSYAVAKRLAAEEDGYGEGAEGGVVATEAANNGTCGGALIPTLSLGIPGDASTAVLLGALFLLGFFPGPELFQYHADVAGGIFLAYLASNVVLIVLGILLVPFFGTVLKVPKAWLLPLVLLLSTMGTYALQNSVFDLWVMLAFGCIGYVLRKASYPLAPIIIGMILGPVLENNFRRALLLSRDGPMIFLERPISATILAIAAVMLVYVTVTTLRPRKAR</sequence>
<feature type="transmembrane region" description="Helical" evidence="1">
    <location>
        <begin position="145"/>
        <end position="165"/>
    </location>
</feature>
<evidence type="ECO:0000256" key="1">
    <source>
        <dbReference type="SAM" id="Phobius"/>
    </source>
</evidence>
<feature type="transmembrane region" description="Helical" evidence="1">
    <location>
        <begin position="353"/>
        <end position="376"/>
    </location>
</feature>
<evidence type="ECO:0000313" key="3">
    <source>
        <dbReference type="EMBL" id="SDE77067.1"/>
    </source>
</evidence>
<reference evidence="4" key="1">
    <citation type="submission" date="2016-10" db="EMBL/GenBank/DDBJ databases">
        <authorList>
            <person name="Varghese N."/>
            <person name="Submissions S."/>
        </authorList>
    </citation>
    <scope>NUCLEOTIDE SEQUENCE [LARGE SCALE GENOMIC DNA]</scope>
    <source>
        <strain evidence="4">DSM 10146</strain>
    </source>
</reference>
<dbReference type="PANTHER" id="PTHR35342">
    <property type="entry name" value="TRICARBOXYLIC TRANSPORT PROTEIN"/>
    <property type="match status" value="1"/>
</dbReference>
<proteinExistence type="predicted"/>
<accession>A0A1G7FM90</accession>
<name>A0A1G7FM90_9RHOB</name>
<feature type="transmembrane region" description="Helical" evidence="1">
    <location>
        <begin position="432"/>
        <end position="449"/>
    </location>
</feature>
<dbReference type="STRING" id="282683.SAMN04488105_107173"/>
<keyword evidence="1" id="KW-0812">Transmembrane</keyword>
<feature type="domain" description="DUF112" evidence="2">
    <location>
        <begin position="19"/>
        <end position="437"/>
    </location>
</feature>
<feature type="transmembrane region" description="Helical" evidence="1">
    <location>
        <begin position="322"/>
        <end position="341"/>
    </location>
</feature>
<feature type="transmembrane region" description="Helical" evidence="1">
    <location>
        <begin position="12"/>
        <end position="37"/>
    </location>
</feature>
<feature type="transmembrane region" description="Helical" evidence="1">
    <location>
        <begin position="108"/>
        <end position="133"/>
    </location>
</feature>
<keyword evidence="1" id="KW-0472">Membrane</keyword>
<feature type="transmembrane region" description="Helical" evidence="1">
    <location>
        <begin position="388"/>
        <end position="404"/>
    </location>
</feature>
<dbReference type="AlphaFoldDB" id="A0A1G7FM90"/>
<protein>
    <submittedName>
        <fullName evidence="3">Putative tricarboxylic transport membrane protein</fullName>
    </submittedName>
</protein>
<evidence type="ECO:0000259" key="2">
    <source>
        <dbReference type="Pfam" id="PF01970"/>
    </source>
</evidence>
<feature type="transmembrane region" description="Helical" evidence="1">
    <location>
        <begin position="44"/>
        <end position="69"/>
    </location>
</feature>
<evidence type="ECO:0000313" key="4">
    <source>
        <dbReference type="Proteomes" id="UP000198994"/>
    </source>
</evidence>